<keyword evidence="2 10" id="KW-0813">Transport</keyword>
<dbReference type="InterPro" id="IPR012910">
    <property type="entry name" value="Plug_dom"/>
</dbReference>
<evidence type="ECO:0000313" key="15">
    <source>
        <dbReference type="EMBL" id="WEK38346.1"/>
    </source>
</evidence>
<dbReference type="GO" id="GO:0044718">
    <property type="term" value="P:siderophore transmembrane transport"/>
    <property type="evidence" value="ECO:0007669"/>
    <property type="project" value="TreeGrafter"/>
</dbReference>
<dbReference type="PANTHER" id="PTHR30069:SF29">
    <property type="entry name" value="HEMOGLOBIN AND HEMOGLOBIN-HAPTOGLOBIN-BINDING PROTEIN 1-RELATED"/>
    <property type="match status" value="1"/>
</dbReference>
<organism evidence="15 16">
    <name type="scientific">Candidatus Pseudobacter hemicellulosilyticus</name>
    <dbReference type="NCBI Taxonomy" id="3121375"/>
    <lineage>
        <taxon>Bacteria</taxon>
        <taxon>Pseudomonadati</taxon>
        <taxon>Bacteroidota</taxon>
        <taxon>Chitinophagia</taxon>
        <taxon>Chitinophagales</taxon>
        <taxon>Chitinophagaceae</taxon>
        <taxon>Pseudobacter</taxon>
    </lineage>
</organism>
<feature type="chain" id="PRO_5042504157" evidence="12">
    <location>
        <begin position="22"/>
        <end position="816"/>
    </location>
</feature>
<feature type="domain" description="TonB-dependent receptor plug" evidence="14">
    <location>
        <begin position="59"/>
        <end position="164"/>
    </location>
</feature>
<dbReference type="NCBIfam" id="TIGR01786">
    <property type="entry name" value="TonB-hemlactrns"/>
    <property type="match status" value="1"/>
</dbReference>
<feature type="domain" description="TonB-dependent receptor-like beta-barrel" evidence="13">
    <location>
        <begin position="294"/>
        <end position="764"/>
    </location>
</feature>
<evidence type="ECO:0000256" key="8">
    <source>
        <dbReference type="ARBA" id="ARBA00023170"/>
    </source>
</evidence>
<keyword evidence="9 10" id="KW-0998">Cell outer membrane</keyword>
<dbReference type="AlphaFoldDB" id="A0AAJ6BKD9"/>
<dbReference type="Gene3D" id="2.40.170.20">
    <property type="entry name" value="TonB-dependent receptor, beta-barrel domain"/>
    <property type="match status" value="1"/>
</dbReference>
<keyword evidence="4 10" id="KW-0812">Transmembrane</keyword>
<evidence type="ECO:0000313" key="16">
    <source>
        <dbReference type="Proteomes" id="UP001220610"/>
    </source>
</evidence>
<dbReference type="InterPro" id="IPR010949">
    <property type="entry name" value="TonB_Hb/transfer/lactofer_rcpt"/>
</dbReference>
<accession>A0AAJ6BKD9</accession>
<proteinExistence type="inferred from homology"/>
<keyword evidence="7 10" id="KW-0472">Membrane</keyword>
<comment type="subcellular location">
    <subcellularLocation>
        <location evidence="1 10">Cell outer membrane</location>
        <topology evidence="1 10">Multi-pass membrane protein</topology>
    </subcellularLocation>
</comment>
<dbReference type="GO" id="GO:0015344">
    <property type="term" value="F:siderophore uptake transmembrane transporter activity"/>
    <property type="evidence" value="ECO:0007669"/>
    <property type="project" value="TreeGrafter"/>
</dbReference>
<reference evidence="15" key="1">
    <citation type="submission" date="2023-03" db="EMBL/GenBank/DDBJ databases">
        <title>Andean soil-derived lignocellulolytic bacterial consortium as a source of novel taxa and putative plastic-active enzymes.</title>
        <authorList>
            <person name="Diaz-Garcia L."/>
            <person name="Chuvochina M."/>
            <person name="Feuerriegel G."/>
            <person name="Bunk B."/>
            <person name="Sproer C."/>
            <person name="Streit W.R."/>
            <person name="Rodriguez L.M."/>
            <person name="Overmann J."/>
            <person name="Jimenez D.J."/>
        </authorList>
    </citation>
    <scope>NUCLEOTIDE SEQUENCE</scope>
    <source>
        <strain evidence="15">MAG 7</strain>
    </source>
</reference>
<evidence type="ECO:0000259" key="13">
    <source>
        <dbReference type="Pfam" id="PF00593"/>
    </source>
</evidence>
<evidence type="ECO:0000256" key="2">
    <source>
        <dbReference type="ARBA" id="ARBA00022448"/>
    </source>
</evidence>
<evidence type="ECO:0000256" key="3">
    <source>
        <dbReference type="ARBA" id="ARBA00022452"/>
    </source>
</evidence>
<sequence>MRRKFVYLLLLLPLRWADLSAQVGVKDTLPGTDSLRIRELEEVTIQGVKRKREIGAVRVGQKQLAIEMTTDLRDLVRYTPGVGISYAGSRGGNRGFAIRGVEANRVAISVDGLLQPEIHENMVFSAYGLSNASRIEFDPNFVSAIDIQKGAASFAVGSGALGGAVNYTTRKASDLIGKDKDFGALAQASYNSKDDLRMVLAGAAVKKGKWEGLAMFARREGGAINNFEYGKLSRNITSTRVDPMDYTQHTFLGKIGYQLSVEHRFDLSYFLLDKKVDAEIWSQEPLDIFTSADKPYYYSHDQTLSKSYTFSYAYTPVGGWIEKLGVAANLQQSYLDARTWSEYYRPNFFDNGNFNLVYEGRRDKYRGQEIRDRVARLTVEMKEWSSRIAGKHQLSATGTVTGKYNDNRNVDVERPRASNEVDGYTIRMGRRYAFGEEMGTFTNAYSFQRPVARTGYQFSLLDKIKASSRLSVGLGVRYDHFQTRDRNPDHANDTYYMDHLMRNLQDIKMPDAAIDDQQQGVSWLATANYHFHEYFQLGYKYATGFRVPTPEEQYFQYFSSWPSFLVLSNPDLQPERSQNHEIEIAGSGRLVTYTLGLYTTAYSNFIDVEQGTIEVTSALDNSRRNLSYSRNVNRRSARLRGIDARMFWELREVWAPLQGFSLTTAVSYAKGTTSYGTSMLAVQPLTGLLALDYLAKKEKWYASVKLNLFGAKDRTDTRFIEKTASKEVQRSFPSLFLQDASTVDLLGYYRVLPKLTLRAGVYNIFNRQYWRWDDLRQLTNPALLPHIDNFLREGTKSITRFSQPKRYFSISIELSI</sequence>
<feature type="signal peptide" evidence="12">
    <location>
        <begin position="1"/>
        <end position="21"/>
    </location>
</feature>
<dbReference type="InterPro" id="IPR039426">
    <property type="entry name" value="TonB-dep_rcpt-like"/>
</dbReference>
<dbReference type="InterPro" id="IPR037066">
    <property type="entry name" value="Plug_dom_sf"/>
</dbReference>
<dbReference type="GO" id="GO:0009279">
    <property type="term" value="C:cell outer membrane"/>
    <property type="evidence" value="ECO:0007669"/>
    <property type="project" value="UniProtKB-SubCell"/>
</dbReference>
<keyword evidence="8 15" id="KW-0675">Receptor</keyword>
<dbReference type="Pfam" id="PF07715">
    <property type="entry name" value="Plug"/>
    <property type="match status" value="1"/>
</dbReference>
<evidence type="ECO:0000256" key="7">
    <source>
        <dbReference type="ARBA" id="ARBA00023136"/>
    </source>
</evidence>
<dbReference type="Pfam" id="PF00593">
    <property type="entry name" value="TonB_dep_Rec_b-barrel"/>
    <property type="match status" value="1"/>
</dbReference>
<dbReference type="CDD" id="cd01347">
    <property type="entry name" value="ligand_gated_channel"/>
    <property type="match status" value="1"/>
</dbReference>
<dbReference type="PANTHER" id="PTHR30069">
    <property type="entry name" value="TONB-DEPENDENT OUTER MEMBRANE RECEPTOR"/>
    <property type="match status" value="1"/>
</dbReference>
<name>A0AAJ6BKD9_9BACT</name>
<evidence type="ECO:0000256" key="12">
    <source>
        <dbReference type="SAM" id="SignalP"/>
    </source>
</evidence>
<evidence type="ECO:0000256" key="6">
    <source>
        <dbReference type="ARBA" id="ARBA00023077"/>
    </source>
</evidence>
<evidence type="ECO:0000256" key="11">
    <source>
        <dbReference type="RuleBase" id="RU003357"/>
    </source>
</evidence>
<evidence type="ECO:0000259" key="14">
    <source>
        <dbReference type="Pfam" id="PF07715"/>
    </source>
</evidence>
<dbReference type="Gene3D" id="2.170.130.10">
    <property type="entry name" value="TonB-dependent receptor, plug domain"/>
    <property type="match status" value="1"/>
</dbReference>
<dbReference type="Proteomes" id="UP001220610">
    <property type="component" value="Chromosome"/>
</dbReference>
<dbReference type="InterPro" id="IPR000531">
    <property type="entry name" value="Beta-barrel_TonB"/>
</dbReference>
<evidence type="ECO:0000256" key="4">
    <source>
        <dbReference type="ARBA" id="ARBA00022692"/>
    </source>
</evidence>
<evidence type="ECO:0000256" key="10">
    <source>
        <dbReference type="PROSITE-ProRule" id="PRU01360"/>
    </source>
</evidence>
<dbReference type="SUPFAM" id="SSF56935">
    <property type="entry name" value="Porins"/>
    <property type="match status" value="1"/>
</dbReference>
<comment type="similarity">
    <text evidence="10 11">Belongs to the TonB-dependent receptor family.</text>
</comment>
<keyword evidence="3 10" id="KW-1134">Transmembrane beta strand</keyword>
<evidence type="ECO:0000256" key="1">
    <source>
        <dbReference type="ARBA" id="ARBA00004571"/>
    </source>
</evidence>
<dbReference type="PROSITE" id="PS52016">
    <property type="entry name" value="TONB_DEPENDENT_REC_3"/>
    <property type="match status" value="1"/>
</dbReference>
<evidence type="ECO:0000256" key="5">
    <source>
        <dbReference type="ARBA" id="ARBA00022729"/>
    </source>
</evidence>
<protein>
    <submittedName>
        <fullName evidence="15">TonB-dependent hemoglobin/transferrin/lactoferrin family receptor</fullName>
    </submittedName>
</protein>
<evidence type="ECO:0000256" key="9">
    <source>
        <dbReference type="ARBA" id="ARBA00023237"/>
    </source>
</evidence>
<keyword evidence="6 11" id="KW-0798">TonB box</keyword>
<gene>
    <name evidence="15" type="ORF">P0Y53_12635</name>
</gene>
<dbReference type="InterPro" id="IPR036942">
    <property type="entry name" value="Beta-barrel_TonB_sf"/>
</dbReference>
<keyword evidence="5 12" id="KW-0732">Signal</keyword>
<dbReference type="EMBL" id="CP119311">
    <property type="protein sequence ID" value="WEK38346.1"/>
    <property type="molecule type" value="Genomic_DNA"/>
</dbReference>